<dbReference type="HOGENOM" id="CLU_3062382_0_0_4"/>
<accession>W0V4U2</accession>
<evidence type="ECO:0000313" key="1">
    <source>
        <dbReference type="EMBL" id="CDG82891.1"/>
    </source>
</evidence>
<dbReference type="STRING" id="1349767.GJA_2256"/>
<name>W0V4U2_9BURK</name>
<proteinExistence type="predicted"/>
<sequence>MIVLAVLNRGDRCGHVSLLQYGSVFLYEVYSYLTRTTQIRYFRRFAATQLFRA</sequence>
<dbReference type="EMBL" id="HG322949">
    <property type="protein sequence ID" value="CDG82891.1"/>
    <property type="molecule type" value="Genomic_DNA"/>
</dbReference>
<dbReference type="KEGG" id="jag:GJA_2256"/>
<evidence type="ECO:0000313" key="2">
    <source>
        <dbReference type="Proteomes" id="UP000027604"/>
    </source>
</evidence>
<dbReference type="Proteomes" id="UP000027604">
    <property type="component" value="Chromosome I"/>
</dbReference>
<protein>
    <submittedName>
        <fullName evidence="1">Uncharacterized protein</fullName>
    </submittedName>
</protein>
<keyword evidence="2" id="KW-1185">Reference proteome</keyword>
<dbReference type="PATRIC" id="fig|1349767.4.peg.4006"/>
<gene>
    <name evidence="1" type="ORF">GJA_2256</name>
</gene>
<organism evidence="1 2">
    <name type="scientific">Janthinobacterium agaricidamnosum NBRC 102515 = DSM 9628</name>
    <dbReference type="NCBI Taxonomy" id="1349767"/>
    <lineage>
        <taxon>Bacteria</taxon>
        <taxon>Pseudomonadati</taxon>
        <taxon>Pseudomonadota</taxon>
        <taxon>Betaproteobacteria</taxon>
        <taxon>Burkholderiales</taxon>
        <taxon>Oxalobacteraceae</taxon>
        <taxon>Janthinobacterium</taxon>
    </lineage>
</organism>
<dbReference type="AlphaFoldDB" id="W0V4U2"/>
<reference evidence="1 2" key="1">
    <citation type="journal article" date="2015" name="Genome Announc.">
        <title>Genome Sequence of Mushroom Soft-Rot Pathogen Janthinobacterium agaricidamnosum.</title>
        <authorList>
            <person name="Graupner K."/>
            <person name="Lackner G."/>
            <person name="Hertweck C."/>
        </authorList>
    </citation>
    <scope>NUCLEOTIDE SEQUENCE [LARGE SCALE GENOMIC DNA]</scope>
    <source>
        <strain evidence="2">NBRC 102515 / DSM 9628</strain>
    </source>
</reference>